<dbReference type="Pfam" id="PF00328">
    <property type="entry name" value="His_Phos_2"/>
    <property type="match status" value="1"/>
</dbReference>
<dbReference type="AlphaFoldDB" id="A0A1D2AIK2"/>
<dbReference type="PANTHER" id="PTHR11567:SF211">
    <property type="entry name" value="PROSTATIC ACID PHOSPHATASE"/>
    <property type="match status" value="1"/>
</dbReference>
<keyword evidence="5" id="KW-0378">Hydrolase</keyword>
<dbReference type="PANTHER" id="PTHR11567">
    <property type="entry name" value="ACID PHOSPHATASE-RELATED"/>
    <property type="match status" value="1"/>
</dbReference>
<keyword evidence="6" id="KW-1015">Disulfide bond</keyword>
<name>A0A1D2AIK2_ORNBR</name>
<sequence>SSAQYNKTPVGLRIKMLLLRTWSSFFSAVLCITICITSGASAEPENPSEFIAAVFRHGARAPLGTFLRDPNKGHHWQYGFGQLTKKGREEMYRLGRYFRKRYNQSLSDDPREVYARSSPEPRCFDSAALMLYGMYPANGARRWKEGRDWQPVPIVTLPKHNDKYTFNCPNMIQVALKALLSSGQGKAKDSPQNPIKSVAQWTGISQEEPRKLLDALDALLVQHQNNLPLPAAVKGRLPIMSALTDKLYLLLGAALSPIMGGEILRDLAYRLQCFYNPEEKKIPDVMKQFAALDIPANDVRKKKLYLYSYHDLNVVAVMHCLNNKTLKERPPYGSAVLFEVRKTDVSGGPVIQVLYRNGTQNPFPVAITGCSSPCTLSAFSKFVNETFKPVTADQCGVGHPQFLVL</sequence>
<reference evidence="8" key="1">
    <citation type="submission" date="2016-07" db="EMBL/GenBank/DDBJ databases">
        <title>Salivary Glands transcriptome analysis on engorged females of Ornithodoros brasiliensis (Acari:Argasidae).</title>
        <authorList>
            <person name="Simons S.M."/>
            <person name="Carvalho E."/>
            <person name="Junqueira-de-Azevedo I."/>
            <person name="Ho P.L."/>
            <person name="Giovanni D."/>
            <person name="Mendonca R."/>
            <person name="Onofrio V."/>
            <person name="Landulfo G."/>
            <person name="Ramirez D."/>
            <person name="Barros-Battesti D."/>
        </authorList>
    </citation>
    <scope>NUCLEOTIDE SEQUENCE</scope>
    <source>
        <strain evidence="8">Female</strain>
        <tissue evidence="8">Salivary gland</tissue>
    </source>
</reference>
<evidence type="ECO:0000256" key="1">
    <source>
        <dbReference type="ARBA" id="ARBA00000032"/>
    </source>
</evidence>
<dbReference type="CDD" id="cd07061">
    <property type="entry name" value="HP_HAP_like"/>
    <property type="match status" value="1"/>
</dbReference>
<feature type="non-terminal residue" evidence="8">
    <location>
        <position position="1"/>
    </location>
</feature>
<dbReference type="EMBL" id="GETE01001009">
    <property type="protein sequence ID" value="JAT78823.1"/>
    <property type="molecule type" value="Transcribed_RNA"/>
</dbReference>
<evidence type="ECO:0000256" key="7">
    <source>
        <dbReference type="ARBA" id="ARBA00023180"/>
    </source>
</evidence>
<evidence type="ECO:0000256" key="6">
    <source>
        <dbReference type="ARBA" id="ARBA00023157"/>
    </source>
</evidence>
<organism evidence="8">
    <name type="scientific">Ornithodoros brasiliensis</name>
    <name type="common">Mouro tick</name>
    <dbReference type="NCBI Taxonomy" id="888526"/>
    <lineage>
        <taxon>Eukaryota</taxon>
        <taxon>Metazoa</taxon>
        <taxon>Ecdysozoa</taxon>
        <taxon>Arthropoda</taxon>
        <taxon>Chelicerata</taxon>
        <taxon>Arachnida</taxon>
        <taxon>Acari</taxon>
        <taxon>Parasitiformes</taxon>
        <taxon>Ixodida</taxon>
        <taxon>Ixodoidea</taxon>
        <taxon>Argasidae</taxon>
        <taxon>Ornithodorinae</taxon>
        <taxon>Ornithodoros</taxon>
    </lineage>
</organism>
<dbReference type="GO" id="GO:0003993">
    <property type="term" value="F:acid phosphatase activity"/>
    <property type="evidence" value="ECO:0007669"/>
    <property type="project" value="UniProtKB-EC"/>
</dbReference>
<dbReference type="InterPro" id="IPR029033">
    <property type="entry name" value="His_PPase_superfam"/>
</dbReference>
<comment type="catalytic activity">
    <reaction evidence="1">
        <text>a phosphate monoester + H2O = an alcohol + phosphate</text>
        <dbReference type="Rhea" id="RHEA:15017"/>
        <dbReference type="ChEBI" id="CHEBI:15377"/>
        <dbReference type="ChEBI" id="CHEBI:30879"/>
        <dbReference type="ChEBI" id="CHEBI:43474"/>
        <dbReference type="ChEBI" id="CHEBI:67140"/>
        <dbReference type="EC" id="3.1.3.2"/>
    </reaction>
</comment>
<dbReference type="InterPro" id="IPR050645">
    <property type="entry name" value="Histidine_acid_phosphatase"/>
</dbReference>
<keyword evidence="4" id="KW-0732">Signal</keyword>
<accession>A0A1D2AIK2</accession>
<dbReference type="SUPFAM" id="SSF53254">
    <property type="entry name" value="Phosphoglycerate mutase-like"/>
    <property type="match status" value="1"/>
</dbReference>
<protein>
    <recommendedName>
        <fullName evidence="3">acid phosphatase</fullName>
        <ecNumber evidence="3">3.1.3.2</ecNumber>
    </recommendedName>
</protein>
<evidence type="ECO:0000313" key="8">
    <source>
        <dbReference type="EMBL" id="JAT78823.1"/>
    </source>
</evidence>
<evidence type="ECO:0000256" key="5">
    <source>
        <dbReference type="ARBA" id="ARBA00022801"/>
    </source>
</evidence>
<dbReference type="EC" id="3.1.3.2" evidence="3"/>
<evidence type="ECO:0000256" key="3">
    <source>
        <dbReference type="ARBA" id="ARBA00012646"/>
    </source>
</evidence>
<evidence type="ECO:0000256" key="4">
    <source>
        <dbReference type="ARBA" id="ARBA00022729"/>
    </source>
</evidence>
<proteinExistence type="inferred from homology"/>
<evidence type="ECO:0000256" key="2">
    <source>
        <dbReference type="ARBA" id="ARBA00005375"/>
    </source>
</evidence>
<keyword evidence="7" id="KW-0325">Glycoprotein</keyword>
<comment type="similarity">
    <text evidence="2">Belongs to the histidine acid phosphatase family.</text>
</comment>
<dbReference type="InterPro" id="IPR000560">
    <property type="entry name" value="His_Pase_clade-2"/>
</dbReference>
<dbReference type="Gene3D" id="3.40.50.1240">
    <property type="entry name" value="Phosphoglycerate mutase-like"/>
    <property type="match status" value="1"/>
</dbReference>